<accession>A0A1Y1QL53</accession>
<dbReference type="Proteomes" id="UP000192491">
    <property type="component" value="Unassembled WGS sequence"/>
</dbReference>
<dbReference type="AlphaFoldDB" id="A0A1Y1QL53"/>
<protein>
    <submittedName>
        <fullName evidence="1">Uncharacterized protein</fullName>
    </submittedName>
</protein>
<reference evidence="1 2" key="1">
    <citation type="submission" date="2017-01" db="EMBL/GenBank/DDBJ databases">
        <title>Novel large sulfur bacteria in the metagenomes of groundwater-fed chemosynthetic microbial mats in the Lake Huron basin.</title>
        <authorList>
            <person name="Sharrar A.M."/>
            <person name="Flood B.E."/>
            <person name="Bailey J.V."/>
            <person name="Jones D.S."/>
            <person name="Biddanda B."/>
            <person name="Ruberg S.A."/>
            <person name="Marcus D.N."/>
            <person name="Dick G.J."/>
        </authorList>
    </citation>
    <scope>NUCLEOTIDE SEQUENCE [LARGE SCALE GENOMIC DNA]</scope>
    <source>
        <strain evidence="1">A8</strain>
    </source>
</reference>
<gene>
    <name evidence="1" type="ORF">BWK73_25385</name>
</gene>
<dbReference type="EMBL" id="MTEJ01000175">
    <property type="protein sequence ID" value="OQX08404.1"/>
    <property type="molecule type" value="Genomic_DNA"/>
</dbReference>
<comment type="caution">
    <text evidence="1">The sequence shown here is derived from an EMBL/GenBank/DDBJ whole genome shotgun (WGS) entry which is preliminary data.</text>
</comment>
<proteinExistence type="predicted"/>
<name>A0A1Y1QL53_9GAMM</name>
<evidence type="ECO:0000313" key="2">
    <source>
        <dbReference type="Proteomes" id="UP000192491"/>
    </source>
</evidence>
<sequence>MNDETMQCVLQLQTLLRNDIYNSKGTAISVLKTVLDYVVADPNQALIAPIWTDLDIAEAAGWGTQPMLVSDMLDVASYAQSHHDAIIGINWDVLSDIADELGVRHAP</sequence>
<evidence type="ECO:0000313" key="1">
    <source>
        <dbReference type="EMBL" id="OQX08404.1"/>
    </source>
</evidence>
<organism evidence="1 2">
    <name type="scientific">Thiothrix lacustris</name>
    <dbReference type="NCBI Taxonomy" id="525917"/>
    <lineage>
        <taxon>Bacteria</taxon>
        <taxon>Pseudomonadati</taxon>
        <taxon>Pseudomonadota</taxon>
        <taxon>Gammaproteobacteria</taxon>
        <taxon>Thiotrichales</taxon>
        <taxon>Thiotrichaceae</taxon>
        <taxon>Thiothrix</taxon>
    </lineage>
</organism>